<evidence type="ECO:0000313" key="3">
    <source>
        <dbReference type="EMBL" id="KPI40587.1"/>
    </source>
</evidence>
<reference evidence="3 4" key="1">
    <citation type="submission" date="2015-06" db="EMBL/GenBank/DDBJ databases">
        <title>Draft genome of the ant-associated black yeast Phialophora attae CBS 131958.</title>
        <authorList>
            <person name="Moreno L.F."/>
            <person name="Stielow B.J."/>
            <person name="de Hoog S."/>
            <person name="Vicente V.A."/>
            <person name="Weiss V.A."/>
            <person name="de Vries M."/>
            <person name="Cruz L.M."/>
            <person name="Souza E.M."/>
        </authorList>
    </citation>
    <scope>NUCLEOTIDE SEQUENCE [LARGE SCALE GENOMIC DNA]</scope>
    <source>
        <strain evidence="3 4">CBS 131958</strain>
    </source>
</reference>
<name>A0A0N1HUH6_9EURO</name>
<evidence type="ECO:0000259" key="2">
    <source>
        <dbReference type="Pfam" id="PF10307"/>
    </source>
</evidence>
<dbReference type="EMBL" id="LFJN01000012">
    <property type="protein sequence ID" value="KPI40587.1"/>
    <property type="molecule type" value="Genomic_DNA"/>
</dbReference>
<dbReference type="InterPro" id="IPR018812">
    <property type="entry name" value="SAK_HAD"/>
</dbReference>
<feature type="compositionally biased region" description="Polar residues" evidence="1">
    <location>
        <begin position="450"/>
        <end position="481"/>
    </location>
</feature>
<dbReference type="GO" id="GO:0031428">
    <property type="term" value="C:box C/D methylation guide snoRNP complex"/>
    <property type="evidence" value="ECO:0007669"/>
    <property type="project" value="TreeGrafter"/>
</dbReference>
<keyword evidence="4" id="KW-1185">Reference proteome</keyword>
<feature type="compositionally biased region" description="Polar residues" evidence="1">
    <location>
        <begin position="535"/>
        <end position="544"/>
    </location>
</feature>
<dbReference type="GO" id="GO:0008649">
    <property type="term" value="F:rRNA methyltransferase activity"/>
    <property type="evidence" value="ECO:0007669"/>
    <property type="project" value="TreeGrafter"/>
</dbReference>
<proteinExistence type="predicted"/>
<dbReference type="PANTHER" id="PTHR10335:SF23">
    <property type="entry name" value="OB FOLD-CONTAINING PROTEIN, NUCLEIC ACID BINDING"/>
    <property type="match status" value="1"/>
</dbReference>
<dbReference type="OrthoDB" id="5596992at2759"/>
<feature type="region of interest" description="Disordered" evidence="1">
    <location>
        <begin position="393"/>
        <end position="544"/>
    </location>
</feature>
<feature type="domain" description="Swiss Army Knife RNA repair protein HAD" evidence="2">
    <location>
        <begin position="42"/>
        <end position="238"/>
    </location>
</feature>
<dbReference type="PANTHER" id="PTHR10335">
    <property type="entry name" value="RRNA 2-O-METHYLTRANSFERASE FIBRILLARIN"/>
    <property type="match status" value="1"/>
</dbReference>
<accession>A0A0N1HUH6</accession>
<dbReference type="Pfam" id="PF10307">
    <property type="entry name" value="HAD_SAK_1"/>
    <property type="match status" value="1"/>
</dbReference>
<dbReference type="RefSeq" id="XP_018000550.1">
    <property type="nucleotide sequence ID" value="XM_018148051.1"/>
</dbReference>
<protein>
    <recommendedName>
        <fullName evidence="2">Swiss Army Knife RNA repair protein HAD domain-containing protein</fullName>
    </recommendedName>
</protein>
<gene>
    <name evidence="3" type="ORF">AB675_7665</name>
</gene>
<sequence>MTRNYSITYLKRWSCKPKKEIPGVPQIKALHVYDFDNTLFSSPLPNPQIWAGSTIGMLQAKETLTYGGWWHDSTILAATGQGLEKEEARAWEGSWNETVVDLVRLSIETKDALTIVLTGRNEKSFADLINRMLNAKDLDVDLVALKPDLSPGGSAFGSTMEYKQAFLSDLVFTYKHAEEIKIYEDRPKHVKAFKDYFEKLNKSFLSHPVDQPAPPRKPITTDVVHVCELKSSLDPHTQRWIKQKPLKIVENHLYLGHLINQNDSARLISLCNVQPTLIDSGEVRFMASNILIEPGYARKDVVQKAGGRGKKVMWQVDGIAKYEDRIWAARVTPVQDTQVFTKDSTPTVVLAIRKGSRPIDASKITNWQPVSKDKAFMFQTEVGDKLMLEIQRDNTPAKNNNQDRDRGGQTFNKRKFNDENDFNNAWPKPGEQHNKRQGGDRHGQARHFQSKANFNNASNPNMPGSTGKQFQNQSNTAKPATQQQGRNNANMGANRGGANNNNNQRNNRNGNRGPAYKSLDDYGPNNFDGQADPKLQQTAMVMDY</sequence>
<comment type="caution">
    <text evidence="3">The sequence shown here is derived from an EMBL/GenBank/DDBJ whole genome shotgun (WGS) entry which is preliminary data.</text>
</comment>
<dbReference type="Proteomes" id="UP000038010">
    <property type="component" value="Unassembled WGS sequence"/>
</dbReference>
<dbReference type="GO" id="GO:1990259">
    <property type="term" value="F:histone H2AQ104 methyltransferase activity"/>
    <property type="evidence" value="ECO:0007669"/>
    <property type="project" value="TreeGrafter"/>
</dbReference>
<dbReference type="GO" id="GO:0003723">
    <property type="term" value="F:RNA binding"/>
    <property type="evidence" value="ECO:0007669"/>
    <property type="project" value="TreeGrafter"/>
</dbReference>
<dbReference type="GeneID" id="28739931"/>
<feature type="compositionally biased region" description="Low complexity" evidence="1">
    <location>
        <begin position="482"/>
        <end position="513"/>
    </location>
</feature>
<feature type="compositionally biased region" description="Basic and acidic residues" evidence="1">
    <location>
        <begin position="430"/>
        <end position="443"/>
    </location>
</feature>
<organism evidence="3 4">
    <name type="scientific">Cyphellophora attinorum</name>
    <dbReference type="NCBI Taxonomy" id="1664694"/>
    <lineage>
        <taxon>Eukaryota</taxon>
        <taxon>Fungi</taxon>
        <taxon>Dikarya</taxon>
        <taxon>Ascomycota</taxon>
        <taxon>Pezizomycotina</taxon>
        <taxon>Eurotiomycetes</taxon>
        <taxon>Chaetothyriomycetidae</taxon>
        <taxon>Chaetothyriales</taxon>
        <taxon>Cyphellophoraceae</taxon>
        <taxon>Cyphellophora</taxon>
    </lineage>
</organism>
<dbReference type="GO" id="GO:0032040">
    <property type="term" value="C:small-subunit processome"/>
    <property type="evidence" value="ECO:0007669"/>
    <property type="project" value="TreeGrafter"/>
</dbReference>
<evidence type="ECO:0000313" key="4">
    <source>
        <dbReference type="Proteomes" id="UP000038010"/>
    </source>
</evidence>
<dbReference type="AlphaFoldDB" id="A0A0N1HUH6"/>
<dbReference type="GO" id="GO:0000494">
    <property type="term" value="P:box C/D sno(s)RNA 3'-end processing"/>
    <property type="evidence" value="ECO:0007669"/>
    <property type="project" value="TreeGrafter"/>
</dbReference>
<dbReference type="VEuPathDB" id="FungiDB:AB675_7665"/>
<evidence type="ECO:0000256" key="1">
    <source>
        <dbReference type="SAM" id="MobiDB-lite"/>
    </source>
</evidence>